<gene>
    <name evidence="1" type="ORF">PAA8504_00223</name>
</gene>
<dbReference type="Proteomes" id="UP000244912">
    <property type="component" value="Unassembled WGS sequence"/>
</dbReference>
<accession>A0A2R8BQK0</accession>
<dbReference type="RefSeq" id="WP_108892325.1">
    <property type="nucleotide sequence ID" value="NZ_ONZF01000001.1"/>
</dbReference>
<sequence length="192" mass="20099">MTLVEQTQTDAAALPVGDLRTHLRLGTGFSDDSIQNPVLERALAAAIGHVESLTGKALLARQFVSTVGAWRDLGRHSLPRAPLVSFDGLTMIDAQGLRGKIASDAVHVSRDTHRPALVAKGFVLPTIPTGGVAEITFTAGFGPWEAVPADLRLGVLTLAAAYYEDRAAPGDLPAGVAALLAPYRQMRLGASA</sequence>
<evidence type="ECO:0008006" key="3">
    <source>
        <dbReference type="Google" id="ProtNLM"/>
    </source>
</evidence>
<evidence type="ECO:0000313" key="2">
    <source>
        <dbReference type="Proteomes" id="UP000244912"/>
    </source>
</evidence>
<dbReference type="InterPro" id="IPR011738">
    <property type="entry name" value="Phage_CHP"/>
</dbReference>
<dbReference type="OrthoDB" id="8478788at2"/>
<dbReference type="Gene3D" id="1.10.3230.30">
    <property type="entry name" value="Phage gp6-like head-tail connector protein"/>
    <property type="match status" value="1"/>
</dbReference>
<dbReference type="AlphaFoldDB" id="A0A2R8BQK0"/>
<organism evidence="1 2">
    <name type="scientific">Palleronia abyssalis</name>
    <dbReference type="NCBI Taxonomy" id="1501240"/>
    <lineage>
        <taxon>Bacteria</taxon>
        <taxon>Pseudomonadati</taxon>
        <taxon>Pseudomonadota</taxon>
        <taxon>Alphaproteobacteria</taxon>
        <taxon>Rhodobacterales</taxon>
        <taxon>Roseobacteraceae</taxon>
        <taxon>Palleronia</taxon>
    </lineage>
</organism>
<dbReference type="CDD" id="cd08054">
    <property type="entry name" value="gp6"/>
    <property type="match status" value="1"/>
</dbReference>
<protein>
    <recommendedName>
        <fullName evidence="3">Phage gp6-like head-tail connector protein</fullName>
    </recommendedName>
</protein>
<name>A0A2R8BQK0_9RHOB</name>
<dbReference type="NCBIfam" id="TIGR02215">
    <property type="entry name" value="phage_chp_gp8"/>
    <property type="match status" value="1"/>
</dbReference>
<evidence type="ECO:0000313" key="1">
    <source>
        <dbReference type="EMBL" id="SPJ22430.1"/>
    </source>
</evidence>
<reference evidence="1 2" key="1">
    <citation type="submission" date="2018-03" db="EMBL/GenBank/DDBJ databases">
        <authorList>
            <person name="Keele B.F."/>
        </authorList>
    </citation>
    <scope>NUCLEOTIDE SEQUENCE [LARGE SCALE GENOMIC DNA]</scope>
    <source>
        <strain evidence="1 2">CECT 8504</strain>
    </source>
</reference>
<keyword evidence="2" id="KW-1185">Reference proteome</keyword>
<proteinExistence type="predicted"/>
<dbReference type="EMBL" id="ONZF01000001">
    <property type="protein sequence ID" value="SPJ22430.1"/>
    <property type="molecule type" value="Genomic_DNA"/>
</dbReference>